<keyword evidence="7 9" id="KW-0665">Pyrimidine biosynthesis</keyword>
<feature type="binding site" evidence="9">
    <location>
        <begin position="269"/>
        <end position="270"/>
    </location>
    <ligand>
        <name>FMN</name>
        <dbReference type="ChEBI" id="CHEBI:58210"/>
    </ligand>
</feature>
<dbReference type="CDD" id="cd04740">
    <property type="entry name" value="DHOD_1B_like"/>
    <property type="match status" value="1"/>
</dbReference>
<evidence type="ECO:0000256" key="4">
    <source>
        <dbReference type="ARBA" id="ARBA00022490"/>
    </source>
</evidence>
<dbReference type="GO" id="GO:0006207">
    <property type="term" value="P:'de novo' pyrimidine nucleobase biosynthetic process"/>
    <property type="evidence" value="ECO:0007669"/>
    <property type="project" value="InterPro"/>
</dbReference>
<dbReference type="InterPro" id="IPR050074">
    <property type="entry name" value="DHO_dehydrogenase"/>
</dbReference>
<evidence type="ECO:0000256" key="1">
    <source>
        <dbReference type="ARBA" id="ARBA00004496"/>
    </source>
</evidence>
<feature type="binding site" evidence="9">
    <location>
        <begin position="247"/>
        <end position="248"/>
    </location>
    <ligand>
        <name>FMN</name>
        <dbReference type="ChEBI" id="CHEBI:58210"/>
    </ligand>
</feature>
<evidence type="ECO:0000256" key="7">
    <source>
        <dbReference type="ARBA" id="ARBA00022975"/>
    </source>
</evidence>
<dbReference type="PANTHER" id="PTHR48109:SF1">
    <property type="entry name" value="DIHYDROOROTATE DEHYDROGENASE (FUMARATE)"/>
    <property type="match status" value="1"/>
</dbReference>
<feature type="binding site" evidence="9">
    <location>
        <begin position="68"/>
        <end position="72"/>
    </location>
    <ligand>
        <name>substrate</name>
    </ligand>
</feature>
<dbReference type="PIRSF" id="PIRSF000164">
    <property type="entry name" value="DHO_oxidase"/>
    <property type="match status" value="1"/>
</dbReference>
<dbReference type="EC" id="1.3.-.-" evidence="9"/>
<feature type="binding site" evidence="9">
    <location>
        <position position="128"/>
    </location>
    <ligand>
        <name>FMN</name>
        <dbReference type="ChEBI" id="CHEBI:58210"/>
    </ligand>
</feature>
<comment type="caution">
    <text evidence="9">Lacks conserved residue(s) required for the propagation of feature annotation.</text>
</comment>
<dbReference type="NCBIfam" id="NF005574">
    <property type="entry name" value="PRK07259.1"/>
    <property type="match status" value="1"/>
</dbReference>
<dbReference type="Gene3D" id="3.20.20.70">
    <property type="entry name" value="Aldolase class I"/>
    <property type="match status" value="1"/>
</dbReference>
<dbReference type="PROSITE" id="PS00911">
    <property type="entry name" value="DHODEHASE_1"/>
    <property type="match status" value="1"/>
</dbReference>
<dbReference type="EMBL" id="MFJL01000010">
    <property type="protein sequence ID" value="OGG16626.1"/>
    <property type="molecule type" value="Genomic_DNA"/>
</dbReference>
<evidence type="ECO:0000256" key="3">
    <source>
        <dbReference type="ARBA" id="ARBA00008008"/>
    </source>
</evidence>
<keyword evidence="5 9" id="KW-0285">Flavoprotein</keyword>
<gene>
    <name evidence="9" type="primary">pyrD</name>
    <name evidence="11" type="ORF">A3D77_08080</name>
</gene>
<dbReference type="InterPro" id="IPR049622">
    <property type="entry name" value="Dihydroorotate_DH_I"/>
</dbReference>
<dbReference type="STRING" id="1798382.A3D77_08080"/>
<dbReference type="GO" id="GO:0005737">
    <property type="term" value="C:cytoplasm"/>
    <property type="evidence" value="ECO:0007669"/>
    <property type="project" value="UniProtKB-SubCell"/>
</dbReference>
<dbReference type="SUPFAM" id="SSF51395">
    <property type="entry name" value="FMN-linked oxidoreductases"/>
    <property type="match status" value="1"/>
</dbReference>
<feature type="binding site" evidence="9">
    <location>
        <begin position="44"/>
        <end position="45"/>
    </location>
    <ligand>
        <name>FMN</name>
        <dbReference type="ChEBI" id="CHEBI:58210"/>
    </ligand>
</feature>
<accession>A0A1F5ZVW2</accession>
<feature type="active site" description="Nucleophile" evidence="9">
    <location>
        <position position="131"/>
    </location>
</feature>
<dbReference type="NCBIfam" id="TIGR01037">
    <property type="entry name" value="pyrD_sub1_fam"/>
    <property type="match status" value="1"/>
</dbReference>
<feature type="binding site" evidence="9">
    <location>
        <position position="221"/>
    </location>
    <ligand>
        <name>FMN</name>
        <dbReference type="ChEBI" id="CHEBI:58210"/>
    </ligand>
</feature>
<dbReference type="InterPro" id="IPR001295">
    <property type="entry name" value="Dihydroorotate_DH_CS"/>
</dbReference>
<feature type="binding site" evidence="9">
    <location>
        <position position="168"/>
    </location>
    <ligand>
        <name>FMN</name>
        <dbReference type="ChEBI" id="CHEBI:58210"/>
    </ligand>
</feature>
<comment type="function">
    <text evidence="9">Catalyzes the conversion of dihydroorotate to orotate.</text>
</comment>
<comment type="subcellular location">
    <subcellularLocation>
        <location evidence="1 9">Cytoplasm</location>
    </subcellularLocation>
</comment>
<comment type="catalytic activity">
    <reaction evidence="9">
        <text>(S)-dihydroorotate + A = orotate + AH2</text>
        <dbReference type="Rhea" id="RHEA:18073"/>
        <dbReference type="ChEBI" id="CHEBI:13193"/>
        <dbReference type="ChEBI" id="CHEBI:17499"/>
        <dbReference type="ChEBI" id="CHEBI:30839"/>
        <dbReference type="ChEBI" id="CHEBI:30864"/>
    </reaction>
</comment>
<dbReference type="UniPathway" id="UPA00070"/>
<dbReference type="FunFam" id="3.20.20.70:FF:000027">
    <property type="entry name" value="Dihydropyrimidine dehydrogenase [NADP(+)]"/>
    <property type="match status" value="1"/>
</dbReference>
<keyword evidence="6 9" id="KW-0288">FMN</keyword>
<dbReference type="InterPro" id="IPR033888">
    <property type="entry name" value="DHOD_1B"/>
</dbReference>
<comment type="cofactor">
    <cofactor evidence="9">
        <name>FMN</name>
        <dbReference type="ChEBI" id="CHEBI:58210"/>
    </cofactor>
    <text evidence="9">Binds 1 FMN per subunit.</text>
</comment>
<evidence type="ECO:0000256" key="8">
    <source>
        <dbReference type="ARBA" id="ARBA00023002"/>
    </source>
</evidence>
<sequence>MSNLSVNFCGVHFNNPFILPSGIITEVKDHVRAIEAGFGGVTLKSLTYERREGNPLPRMWKFDCGMINSVGLRNAGIEKGSEEIAVFLKEHSGKKVPILVSLFATKVKEFLYLVEKIVPLNPSLIELNLSCPNVEDEFGKSLGMEKGASGEIMSEVKKISGKIPVIAKLSPNVANIADIAKTCEANGADGIAAINTLGPGMVIDIVKRKPILGAKKGGMSGPAVLPVAVRCVYEIYDAVKIPILGMGGVMKVEDIIQLIMAGATLIGVGTATYYKGMKVIEELKSALLKYMEGNKVKDLKELVGVAHN</sequence>
<dbReference type="InterPro" id="IPR024920">
    <property type="entry name" value="Dihydroorotate_DH_1"/>
</dbReference>
<feature type="domain" description="Dihydroorotate dehydrogenase catalytic" evidence="10">
    <location>
        <begin position="4"/>
        <end position="291"/>
    </location>
</feature>
<comment type="pathway">
    <text evidence="2 9">Pyrimidine metabolism; UMP biosynthesis via de novo pathway.</text>
</comment>
<dbReference type="Proteomes" id="UP000176923">
    <property type="component" value="Unassembled WGS sequence"/>
</dbReference>
<name>A0A1F5ZVW2_9BACT</name>
<dbReference type="InterPro" id="IPR013785">
    <property type="entry name" value="Aldolase_TIM"/>
</dbReference>
<feature type="binding site" evidence="9">
    <location>
        <position position="44"/>
    </location>
    <ligand>
        <name>substrate</name>
    </ligand>
</feature>
<dbReference type="InterPro" id="IPR005720">
    <property type="entry name" value="Dihydroorotate_DH_cat"/>
</dbReference>
<feature type="binding site" evidence="9">
    <location>
        <position position="128"/>
    </location>
    <ligand>
        <name>substrate</name>
    </ligand>
</feature>
<dbReference type="AlphaFoldDB" id="A0A1F5ZVW2"/>
<evidence type="ECO:0000256" key="2">
    <source>
        <dbReference type="ARBA" id="ARBA00004725"/>
    </source>
</evidence>
<proteinExistence type="inferred from homology"/>
<dbReference type="Pfam" id="PF01180">
    <property type="entry name" value="DHO_dh"/>
    <property type="match status" value="1"/>
</dbReference>
<evidence type="ECO:0000256" key="6">
    <source>
        <dbReference type="ARBA" id="ARBA00022643"/>
    </source>
</evidence>
<feature type="binding site" evidence="9">
    <location>
        <position position="194"/>
    </location>
    <ligand>
        <name>FMN</name>
        <dbReference type="ChEBI" id="CHEBI:58210"/>
    </ligand>
</feature>
<dbReference type="InterPro" id="IPR012135">
    <property type="entry name" value="Dihydroorotate_DH_1_2"/>
</dbReference>
<feature type="binding site" evidence="9">
    <location>
        <begin position="195"/>
        <end position="196"/>
    </location>
    <ligand>
        <name>substrate</name>
    </ligand>
</feature>
<dbReference type="PANTHER" id="PTHR48109">
    <property type="entry name" value="DIHYDROOROTATE DEHYDROGENASE (QUINONE), MITOCHONDRIAL-RELATED"/>
    <property type="match status" value="1"/>
</dbReference>
<evidence type="ECO:0000313" key="12">
    <source>
        <dbReference type="Proteomes" id="UP000176923"/>
    </source>
</evidence>
<protein>
    <recommendedName>
        <fullName evidence="9">Dihydroorotate dehydrogenase</fullName>
        <shortName evidence="9">DHOD</shortName>
        <shortName evidence="9">DHODase</shortName>
        <shortName evidence="9">DHOdehase</shortName>
        <ecNumber evidence="9">1.3.-.-</ecNumber>
    </recommendedName>
</protein>
<reference evidence="11 12" key="1">
    <citation type="journal article" date="2016" name="Nat. Commun.">
        <title>Thousands of microbial genomes shed light on interconnected biogeochemical processes in an aquifer system.</title>
        <authorList>
            <person name="Anantharaman K."/>
            <person name="Brown C.T."/>
            <person name="Hug L.A."/>
            <person name="Sharon I."/>
            <person name="Castelle C.J."/>
            <person name="Probst A.J."/>
            <person name="Thomas B.C."/>
            <person name="Singh A."/>
            <person name="Wilkins M.J."/>
            <person name="Karaoz U."/>
            <person name="Brodie E.L."/>
            <person name="Williams K.H."/>
            <person name="Hubbard S.S."/>
            <person name="Banfield J.F."/>
        </authorList>
    </citation>
    <scope>NUCLEOTIDE SEQUENCE [LARGE SCALE GENOMIC DNA]</scope>
</reference>
<keyword evidence="4 9" id="KW-0963">Cytoplasm</keyword>
<dbReference type="GO" id="GO:0004152">
    <property type="term" value="F:dihydroorotate dehydrogenase activity"/>
    <property type="evidence" value="ECO:0007669"/>
    <property type="project" value="UniProtKB-UniRule"/>
</dbReference>
<feature type="binding site" evidence="9">
    <location>
        <position position="21"/>
    </location>
    <ligand>
        <name>FMN</name>
        <dbReference type="ChEBI" id="CHEBI:58210"/>
    </ligand>
</feature>
<evidence type="ECO:0000313" key="11">
    <source>
        <dbReference type="EMBL" id="OGG16626.1"/>
    </source>
</evidence>
<dbReference type="GO" id="GO:0044205">
    <property type="term" value="P:'de novo' UMP biosynthetic process"/>
    <property type="evidence" value="ECO:0007669"/>
    <property type="project" value="UniProtKB-UniRule"/>
</dbReference>
<keyword evidence="8 9" id="KW-0560">Oxidoreductase</keyword>
<dbReference type="HAMAP" id="MF_00224">
    <property type="entry name" value="DHO_dh_type1"/>
    <property type="match status" value="1"/>
</dbReference>
<comment type="similarity">
    <text evidence="3 9">Belongs to the dihydroorotate dehydrogenase family. Type 1 subfamily.</text>
</comment>
<comment type="caution">
    <text evidence="11">The sequence shown here is derived from an EMBL/GenBank/DDBJ whole genome shotgun (WGS) entry which is preliminary data.</text>
</comment>
<organism evidence="11 12">
    <name type="scientific">Candidatus Gottesmanbacteria bacterium RIFCSPHIGHO2_02_FULL_39_11</name>
    <dbReference type="NCBI Taxonomy" id="1798382"/>
    <lineage>
        <taxon>Bacteria</taxon>
        <taxon>Candidatus Gottesmaniibacteriota</taxon>
    </lineage>
</organism>
<evidence type="ECO:0000259" key="10">
    <source>
        <dbReference type="Pfam" id="PF01180"/>
    </source>
</evidence>
<evidence type="ECO:0000256" key="5">
    <source>
        <dbReference type="ARBA" id="ARBA00022630"/>
    </source>
</evidence>
<evidence type="ECO:0000256" key="9">
    <source>
        <dbReference type="HAMAP-Rule" id="MF_00224"/>
    </source>
</evidence>